<dbReference type="OrthoDB" id="3192054at2"/>
<dbReference type="Proteomes" id="UP000000333">
    <property type="component" value="Chromosome"/>
</dbReference>
<keyword evidence="1" id="KW-0472">Membrane</keyword>
<gene>
    <name evidence="2" type="ordered locus">Olsu_1521</name>
</gene>
<keyword evidence="3" id="KW-1185">Reference proteome</keyword>
<dbReference type="KEGG" id="ols:Olsu_1521"/>
<accession>E1QWW7</accession>
<evidence type="ECO:0000256" key="1">
    <source>
        <dbReference type="SAM" id="Phobius"/>
    </source>
</evidence>
<dbReference type="GeneID" id="78512908"/>
<sequence length="178" mass="19019">MDRRTRASLRRALGRAVSVAVVAWILSGLVRAQGTAEAALVLAAVVLSLLSLPVEVLAASGWGRDRVASWERPGGQRHDPAPSVPGVAYTSESGIFSSSTRVRVSVGPRLPGETRRELDLGVLDGADPSVVSASLRGLRESGEWARRLEAGETEAEIACSVPSVRWARERGERWARGE</sequence>
<feature type="transmembrane region" description="Helical" evidence="1">
    <location>
        <begin position="12"/>
        <end position="32"/>
    </location>
</feature>
<reference evidence="2 3" key="1">
    <citation type="journal article" date="2010" name="Stand. Genomic Sci.">
        <title>Complete genome sequence of Olsenella uli type strain (VPI D76D-27C).</title>
        <authorList>
            <person name="Goker M."/>
            <person name="Held B."/>
            <person name="Lucas S."/>
            <person name="Nolan M."/>
            <person name="Yasawong M."/>
            <person name="Glavina Del Rio T."/>
            <person name="Tice H."/>
            <person name="Cheng J.F."/>
            <person name="Bruce D."/>
            <person name="Detter J.C."/>
            <person name="Tapia R."/>
            <person name="Han C."/>
            <person name="Goodwin L."/>
            <person name="Pitluck S."/>
            <person name="Liolios K."/>
            <person name="Ivanova N."/>
            <person name="Mavromatis K."/>
            <person name="Mikhailova N."/>
            <person name="Pati A."/>
            <person name="Chen A."/>
            <person name="Palaniappan K."/>
            <person name="Land M."/>
            <person name="Hauser L."/>
            <person name="Chang Y.J."/>
            <person name="Jeffries C.D."/>
            <person name="Rohde M."/>
            <person name="Sikorski J."/>
            <person name="Pukall R."/>
            <person name="Woyke T."/>
            <person name="Bristow J."/>
            <person name="Eisen J.A."/>
            <person name="Markowitz V."/>
            <person name="Hugenholtz P."/>
            <person name="Kyrpides N.C."/>
            <person name="Klenk H.P."/>
            <person name="Lapidus A."/>
        </authorList>
    </citation>
    <scope>NUCLEOTIDE SEQUENCE [LARGE SCALE GENOMIC DNA]</scope>
    <source>
        <strain evidence="3">ATCC 49627 / DSM 7084 / CIP 109912 / JCM 12494 / NCIMB 702895 / VPI D76D-27C</strain>
    </source>
</reference>
<keyword evidence="1" id="KW-0812">Transmembrane</keyword>
<protein>
    <submittedName>
        <fullName evidence="2">Uncharacterized protein</fullName>
    </submittedName>
</protein>
<evidence type="ECO:0000313" key="3">
    <source>
        <dbReference type="Proteomes" id="UP000000333"/>
    </source>
</evidence>
<proteinExistence type="predicted"/>
<dbReference type="AlphaFoldDB" id="E1QWW7"/>
<name>E1QWW7_OLSUV</name>
<dbReference type="STRING" id="633147.Olsu_1521"/>
<feature type="transmembrane region" description="Helical" evidence="1">
    <location>
        <begin position="38"/>
        <end position="62"/>
    </location>
</feature>
<dbReference type="RefSeq" id="WP_013252372.1">
    <property type="nucleotide sequence ID" value="NC_014363.1"/>
</dbReference>
<dbReference type="EMBL" id="CP002106">
    <property type="protein sequence ID" value="ADK68620.1"/>
    <property type="molecule type" value="Genomic_DNA"/>
</dbReference>
<evidence type="ECO:0000313" key="2">
    <source>
        <dbReference type="EMBL" id="ADK68620.1"/>
    </source>
</evidence>
<dbReference type="HOGENOM" id="CLU_1509138_0_0_11"/>
<organism evidence="2 3">
    <name type="scientific">Olsenella uli (strain ATCC 49627 / DSM 7084 / CCUG 31166 / CIP 109912 / JCM 12494 / LMG 11480 / NCIMB 702895 / VPI D76D-27C)</name>
    <name type="common">Lactobacillus uli</name>
    <dbReference type="NCBI Taxonomy" id="633147"/>
    <lineage>
        <taxon>Bacteria</taxon>
        <taxon>Bacillati</taxon>
        <taxon>Actinomycetota</taxon>
        <taxon>Coriobacteriia</taxon>
        <taxon>Coriobacteriales</taxon>
        <taxon>Atopobiaceae</taxon>
        <taxon>Olsenella</taxon>
    </lineage>
</organism>
<keyword evidence="1" id="KW-1133">Transmembrane helix</keyword>